<proteinExistence type="predicted"/>
<evidence type="ECO:0000256" key="2">
    <source>
        <dbReference type="ARBA" id="ARBA00022723"/>
    </source>
</evidence>
<reference evidence="7 8" key="1">
    <citation type="journal article" date="2018" name="Sci. Rep.">
        <title>Genomic signatures of local adaptation to the degree of environmental predictability in rotifers.</title>
        <authorList>
            <person name="Franch-Gras L."/>
            <person name="Hahn C."/>
            <person name="Garcia-Roger E.M."/>
            <person name="Carmona M.J."/>
            <person name="Serra M."/>
            <person name="Gomez A."/>
        </authorList>
    </citation>
    <scope>NUCLEOTIDE SEQUENCE [LARGE SCALE GENOMIC DNA]</scope>
    <source>
        <strain evidence="7">HYR1</strain>
    </source>
</reference>
<dbReference type="PROSITE" id="PS51255">
    <property type="entry name" value="ADPK"/>
    <property type="match status" value="1"/>
</dbReference>
<keyword evidence="4" id="KW-0460">Magnesium</keyword>
<evidence type="ECO:0000313" key="7">
    <source>
        <dbReference type="EMBL" id="RNA13950.1"/>
    </source>
</evidence>
<keyword evidence="2" id="KW-0479">Metal-binding</keyword>
<protein>
    <submittedName>
        <fullName evidence="7">ADP-dependent glucokinase isoform X1</fullName>
    </submittedName>
</protein>
<dbReference type="Gene3D" id="3.30.1110.20">
    <property type="match status" value="1"/>
</dbReference>
<dbReference type="STRING" id="10195.A0A3M7QRH2"/>
<evidence type="ECO:0000256" key="4">
    <source>
        <dbReference type="ARBA" id="ARBA00022842"/>
    </source>
</evidence>
<name>A0A3M7QRH2_BRAPC</name>
<evidence type="ECO:0000256" key="1">
    <source>
        <dbReference type="ARBA" id="ARBA00022679"/>
    </source>
</evidence>
<evidence type="ECO:0000256" key="5">
    <source>
        <dbReference type="ARBA" id="ARBA00023152"/>
    </source>
</evidence>
<keyword evidence="6" id="KW-0472">Membrane</keyword>
<organism evidence="7 8">
    <name type="scientific">Brachionus plicatilis</name>
    <name type="common">Marine rotifer</name>
    <name type="synonym">Brachionus muelleri</name>
    <dbReference type="NCBI Taxonomy" id="10195"/>
    <lineage>
        <taxon>Eukaryota</taxon>
        <taxon>Metazoa</taxon>
        <taxon>Spiralia</taxon>
        <taxon>Gnathifera</taxon>
        <taxon>Rotifera</taxon>
        <taxon>Eurotatoria</taxon>
        <taxon>Monogononta</taxon>
        <taxon>Pseudotrocha</taxon>
        <taxon>Ploima</taxon>
        <taxon>Brachionidae</taxon>
        <taxon>Brachionus</taxon>
    </lineage>
</organism>
<feature type="transmembrane region" description="Helical" evidence="6">
    <location>
        <begin position="12"/>
        <end position="31"/>
    </location>
</feature>
<dbReference type="SUPFAM" id="SSF53613">
    <property type="entry name" value="Ribokinase-like"/>
    <property type="match status" value="1"/>
</dbReference>
<dbReference type="GO" id="GO:0006006">
    <property type="term" value="P:glucose metabolic process"/>
    <property type="evidence" value="ECO:0007669"/>
    <property type="project" value="TreeGrafter"/>
</dbReference>
<dbReference type="InterPro" id="IPR007666">
    <property type="entry name" value="ADP_PFK/GK"/>
</dbReference>
<dbReference type="GO" id="GO:0006096">
    <property type="term" value="P:glycolytic process"/>
    <property type="evidence" value="ECO:0007669"/>
    <property type="project" value="UniProtKB-KW"/>
</dbReference>
<evidence type="ECO:0000313" key="8">
    <source>
        <dbReference type="Proteomes" id="UP000276133"/>
    </source>
</evidence>
<gene>
    <name evidence="7" type="ORF">BpHYR1_031312</name>
</gene>
<keyword evidence="1" id="KW-0808">Transferase</keyword>
<keyword evidence="5" id="KW-0324">Glycolysis</keyword>
<accession>A0A3M7QRH2</accession>
<dbReference type="PANTHER" id="PTHR21208:SF0">
    <property type="entry name" value="ADP-DEPENDENT GLUCOKINASE"/>
    <property type="match status" value="1"/>
</dbReference>
<dbReference type="AlphaFoldDB" id="A0A3M7QRH2"/>
<dbReference type="Proteomes" id="UP000276133">
    <property type="component" value="Unassembled WGS sequence"/>
</dbReference>
<keyword evidence="3 7" id="KW-0418">Kinase</keyword>
<dbReference type="InterPro" id="IPR029056">
    <property type="entry name" value="Ribokinase-like"/>
</dbReference>
<dbReference type="GO" id="GO:0046872">
    <property type="term" value="F:metal ion binding"/>
    <property type="evidence" value="ECO:0007669"/>
    <property type="project" value="UniProtKB-KW"/>
</dbReference>
<sequence length="512" mass="58550">MEMNETARFKLLLAFMTMFIAVCYPVVKLYLETYLDNLSEKTIIKSNLSSDSIESEIIKAWNKLLKKPERKNIKIAIGMNTNVDLIISGTEFFKKLKLNEPNGIKNHEMIENLKQFKECFMHFFRRGSAAERFFTNSGDFEKVLELVTGLKQQWFIGGNAALMAQGISKRFIDAEILLIGPVGPKLKELLSNNVRVLDDTFIEKDEVHLILEYEAKETFENIQTPQANRFIVSYDVKNSRMELIDEFFNITSIQKPDITIISGLHLLETQNSSYRSETLKKLTNQLKNRLEKKMVHLELGSISEKFLMSTILNSGLLNEINSLGLNEQELLFLAYASEKAPHSNYYMESSGALEYIKIVDILEWILSTYGSKANSKSQFSRIHFHYLKFHIIAENGAGEWSNSISSLVSGSKIAAKQACGFDFDDLSNEVALEDFVEMKIPYEVDENKNIFLKMDQENAFKFNASEPVIQFQRGNIQFYFTPTLVCKKPLKTVGLGDAISSNGILYTEFRKI</sequence>
<dbReference type="GO" id="GO:0005783">
    <property type="term" value="C:endoplasmic reticulum"/>
    <property type="evidence" value="ECO:0007669"/>
    <property type="project" value="TreeGrafter"/>
</dbReference>
<dbReference type="Pfam" id="PF04587">
    <property type="entry name" value="ADP_PFK_GK"/>
    <property type="match status" value="1"/>
</dbReference>
<comment type="caution">
    <text evidence="7">The sequence shown here is derived from an EMBL/GenBank/DDBJ whole genome shotgun (WGS) entry which is preliminary data.</text>
</comment>
<keyword evidence="8" id="KW-1185">Reference proteome</keyword>
<keyword evidence="6" id="KW-1133">Transmembrane helix</keyword>
<dbReference type="OrthoDB" id="5847021at2759"/>
<evidence type="ECO:0000256" key="3">
    <source>
        <dbReference type="ARBA" id="ARBA00022777"/>
    </source>
</evidence>
<evidence type="ECO:0000256" key="6">
    <source>
        <dbReference type="SAM" id="Phobius"/>
    </source>
</evidence>
<dbReference type="PANTHER" id="PTHR21208">
    <property type="entry name" value="ADP-DEPENDENT GLUCOKINASE"/>
    <property type="match status" value="1"/>
</dbReference>
<dbReference type="GO" id="GO:0043843">
    <property type="term" value="F:ADP-specific glucokinase activity"/>
    <property type="evidence" value="ECO:0007669"/>
    <property type="project" value="TreeGrafter"/>
</dbReference>
<dbReference type="EMBL" id="REGN01005285">
    <property type="protein sequence ID" value="RNA13950.1"/>
    <property type="molecule type" value="Genomic_DNA"/>
</dbReference>
<keyword evidence="6" id="KW-0812">Transmembrane</keyword>
<dbReference type="Gene3D" id="3.40.1190.20">
    <property type="match status" value="1"/>
</dbReference>